<dbReference type="NCBIfam" id="NF009888">
    <property type="entry name" value="PRK13348.1"/>
    <property type="match status" value="1"/>
</dbReference>
<protein>
    <submittedName>
        <fullName evidence="6">Transcriptional regulator ArgP</fullName>
    </submittedName>
</protein>
<dbReference type="RefSeq" id="WP_271199602.1">
    <property type="nucleotide sequence ID" value="NZ_BSFL01000001.1"/>
</dbReference>
<gene>
    <name evidence="6" type="ORF">GCM10008174_08590</name>
</gene>
<sequence>MLDYASLNAVGAVIREGSFERAAKALGMTPSAISQRVRGLEERLGAILIVRGQPCLATDHGRSLCAHLDRVRLLEADLSPDLTREGARPGQPLALKVAVNADSLATWFPQAVADFGLGTSATLDLTLDDEGHTADRLRSGEVLAAVTADPTPVPGCRTIPLGAISYAACANPAFVTRCFGDGVNAGTLAKAPHLRFDRRDQLQARWAAEGLGVDLAAPTHWVPSTHGFLDLAMAGLGWGMQPIALAEEHIASGRLIELPPTHRIEVKLFWTVARLSSGLLDRLTDAVRATAAGRSDL</sequence>
<organism evidence="6 7">
    <name type="scientific">Methylopila turkensis</name>
    <dbReference type="NCBI Taxonomy" id="1437816"/>
    <lineage>
        <taxon>Bacteria</taxon>
        <taxon>Pseudomonadati</taxon>
        <taxon>Pseudomonadota</taxon>
        <taxon>Alphaproteobacteria</taxon>
        <taxon>Hyphomicrobiales</taxon>
        <taxon>Methylopilaceae</taxon>
        <taxon>Methylopila</taxon>
    </lineage>
</organism>
<evidence type="ECO:0000313" key="7">
    <source>
        <dbReference type="Proteomes" id="UP001143309"/>
    </source>
</evidence>
<dbReference type="AlphaFoldDB" id="A0A9W6JPA2"/>
<accession>A0A9W6JPA2</accession>
<keyword evidence="4" id="KW-0804">Transcription</keyword>
<keyword evidence="2" id="KW-0805">Transcription regulation</keyword>
<dbReference type="Pfam" id="PF03466">
    <property type="entry name" value="LysR_substrate"/>
    <property type="match status" value="1"/>
</dbReference>
<keyword evidence="7" id="KW-1185">Reference proteome</keyword>
<evidence type="ECO:0000256" key="2">
    <source>
        <dbReference type="ARBA" id="ARBA00023015"/>
    </source>
</evidence>
<dbReference type="PANTHER" id="PTHR30579">
    <property type="entry name" value="TRANSCRIPTIONAL REGULATOR"/>
    <property type="match status" value="1"/>
</dbReference>
<evidence type="ECO:0000313" key="6">
    <source>
        <dbReference type="EMBL" id="GLK79118.1"/>
    </source>
</evidence>
<dbReference type="InterPro" id="IPR036390">
    <property type="entry name" value="WH_DNA-bd_sf"/>
</dbReference>
<comment type="caution">
    <text evidence="6">The sequence shown here is derived from an EMBL/GenBank/DDBJ whole genome shotgun (WGS) entry which is preliminary data.</text>
</comment>
<evidence type="ECO:0000256" key="3">
    <source>
        <dbReference type="ARBA" id="ARBA00023125"/>
    </source>
</evidence>
<evidence type="ECO:0000259" key="5">
    <source>
        <dbReference type="PROSITE" id="PS50931"/>
    </source>
</evidence>
<dbReference type="GO" id="GO:0003700">
    <property type="term" value="F:DNA-binding transcription factor activity"/>
    <property type="evidence" value="ECO:0007669"/>
    <property type="project" value="InterPro"/>
</dbReference>
<dbReference type="PROSITE" id="PS50931">
    <property type="entry name" value="HTH_LYSR"/>
    <property type="match status" value="1"/>
</dbReference>
<reference evidence="6" key="1">
    <citation type="journal article" date="2014" name="Int. J. Syst. Evol. Microbiol.">
        <title>Complete genome sequence of Corynebacterium casei LMG S-19264T (=DSM 44701T), isolated from a smear-ripened cheese.</title>
        <authorList>
            <consortium name="US DOE Joint Genome Institute (JGI-PGF)"/>
            <person name="Walter F."/>
            <person name="Albersmeier A."/>
            <person name="Kalinowski J."/>
            <person name="Ruckert C."/>
        </authorList>
    </citation>
    <scope>NUCLEOTIDE SEQUENCE</scope>
    <source>
        <strain evidence="6">VKM B-2748</strain>
    </source>
</reference>
<reference evidence="6" key="2">
    <citation type="submission" date="2023-01" db="EMBL/GenBank/DDBJ databases">
        <authorList>
            <person name="Sun Q."/>
            <person name="Evtushenko L."/>
        </authorList>
    </citation>
    <scope>NUCLEOTIDE SEQUENCE</scope>
    <source>
        <strain evidence="6">VKM B-2748</strain>
    </source>
</reference>
<dbReference type="GO" id="GO:0003677">
    <property type="term" value="F:DNA binding"/>
    <property type="evidence" value="ECO:0007669"/>
    <property type="project" value="UniProtKB-KW"/>
</dbReference>
<dbReference type="SUPFAM" id="SSF53850">
    <property type="entry name" value="Periplasmic binding protein-like II"/>
    <property type="match status" value="1"/>
</dbReference>
<dbReference type="EMBL" id="BSFL01000001">
    <property type="protein sequence ID" value="GLK79118.1"/>
    <property type="molecule type" value="Genomic_DNA"/>
</dbReference>
<dbReference type="NCBIfam" id="NF002964">
    <property type="entry name" value="PRK03635.1"/>
    <property type="match status" value="1"/>
</dbReference>
<evidence type="ECO:0000256" key="1">
    <source>
        <dbReference type="ARBA" id="ARBA00009437"/>
    </source>
</evidence>
<dbReference type="Proteomes" id="UP001143309">
    <property type="component" value="Unassembled WGS sequence"/>
</dbReference>
<dbReference type="InterPro" id="IPR005119">
    <property type="entry name" value="LysR_subst-bd"/>
</dbReference>
<feature type="domain" description="HTH lysR-type" evidence="5">
    <location>
        <begin position="2"/>
        <end position="58"/>
    </location>
</feature>
<dbReference type="PANTHER" id="PTHR30579:SF2">
    <property type="entry name" value="HTH-TYPE TRANSCRIPTIONAL REGULATOR ARGP"/>
    <property type="match status" value="1"/>
</dbReference>
<proteinExistence type="inferred from homology"/>
<dbReference type="Gene3D" id="3.40.190.290">
    <property type="match status" value="1"/>
</dbReference>
<keyword evidence="3" id="KW-0238">DNA-binding</keyword>
<dbReference type="SUPFAM" id="SSF46785">
    <property type="entry name" value="Winged helix' DNA-binding domain"/>
    <property type="match status" value="1"/>
</dbReference>
<dbReference type="InterPro" id="IPR017685">
    <property type="entry name" value="ArgP"/>
</dbReference>
<dbReference type="NCBIfam" id="TIGR03298">
    <property type="entry name" value="argP"/>
    <property type="match status" value="1"/>
</dbReference>
<comment type="similarity">
    <text evidence="1">Belongs to the LysR transcriptional regulatory family.</text>
</comment>
<dbReference type="Pfam" id="PF00126">
    <property type="entry name" value="HTH_1"/>
    <property type="match status" value="1"/>
</dbReference>
<dbReference type="Gene3D" id="1.10.10.10">
    <property type="entry name" value="Winged helix-like DNA-binding domain superfamily/Winged helix DNA-binding domain"/>
    <property type="match status" value="1"/>
</dbReference>
<dbReference type="InterPro" id="IPR050176">
    <property type="entry name" value="LTTR"/>
</dbReference>
<evidence type="ECO:0000256" key="4">
    <source>
        <dbReference type="ARBA" id="ARBA00023163"/>
    </source>
</evidence>
<dbReference type="InterPro" id="IPR000847">
    <property type="entry name" value="LysR_HTH_N"/>
</dbReference>
<name>A0A9W6JPA2_9HYPH</name>
<dbReference type="InterPro" id="IPR036388">
    <property type="entry name" value="WH-like_DNA-bd_sf"/>
</dbReference>